<evidence type="ECO:0000313" key="3">
    <source>
        <dbReference type="Proteomes" id="UP000501130"/>
    </source>
</evidence>
<dbReference type="RefSeq" id="WP_105028381.1">
    <property type="nucleotide sequence ID" value="NZ_CP053084.1"/>
</dbReference>
<feature type="transmembrane region" description="Helical" evidence="1">
    <location>
        <begin position="49"/>
        <end position="69"/>
    </location>
</feature>
<keyword evidence="1" id="KW-0472">Membrane</keyword>
<gene>
    <name evidence="2" type="ORF">HKT17_03605</name>
</gene>
<reference evidence="2 3" key="1">
    <citation type="submission" date="2020-05" db="EMBL/GenBank/DDBJ databases">
        <title>Compete genome of Limnobacter sp. SAORIC-580.</title>
        <authorList>
            <person name="Song J."/>
            <person name="Cho J.-C."/>
        </authorList>
    </citation>
    <scope>NUCLEOTIDE SEQUENCE [LARGE SCALE GENOMIC DNA]</scope>
    <source>
        <strain evidence="2 3">SAORIC-580</strain>
    </source>
</reference>
<organism evidence="2 3">
    <name type="scientific">Limnobacter profundi</name>
    <dbReference type="NCBI Taxonomy" id="2732163"/>
    <lineage>
        <taxon>Bacteria</taxon>
        <taxon>Pseudomonadati</taxon>
        <taxon>Pseudomonadota</taxon>
        <taxon>Betaproteobacteria</taxon>
        <taxon>Burkholderiales</taxon>
        <taxon>Burkholderiaceae</taxon>
        <taxon>Limnobacter</taxon>
    </lineage>
</organism>
<keyword evidence="3" id="KW-1185">Reference proteome</keyword>
<sequence length="197" mass="21987">MDDPRNTFPDASIDSEFDLNARAELSLAYQPSEAPSSLYKRERYWRTPLVSGLLALGLFAMVGGGFFALRPPELVRGAIEHEYYERTLRGQFITSAELMPKFGLPANKPVPGFAQLMRPCDIDGNLAYHLTTFFEKGGMVTLFAFEEGVHIPQGSGWWRDVYWQVRHNADGKAVVMVAQKEKAISAANRALIEAKSS</sequence>
<evidence type="ECO:0000256" key="1">
    <source>
        <dbReference type="SAM" id="Phobius"/>
    </source>
</evidence>
<dbReference type="Proteomes" id="UP000501130">
    <property type="component" value="Chromosome"/>
</dbReference>
<proteinExistence type="predicted"/>
<name>A0ABX6N3Q3_9BURK</name>
<evidence type="ECO:0000313" key="2">
    <source>
        <dbReference type="EMBL" id="QJR28863.1"/>
    </source>
</evidence>
<keyword evidence="1" id="KW-0812">Transmembrane</keyword>
<keyword evidence="1" id="KW-1133">Transmembrane helix</keyword>
<accession>A0ABX6N3Q3</accession>
<protein>
    <submittedName>
        <fullName evidence="2">Uncharacterized protein</fullName>
    </submittedName>
</protein>
<dbReference type="EMBL" id="CP053084">
    <property type="protein sequence ID" value="QJR28863.1"/>
    <property type="molecule type" value="Genomic_DNA"/>
</dbReference>